<feature type="signal peptide" evidence="1">
    <location>
        <begin position="1"/>
        <end position="27"/>
    </location>
</feature>
<dbReference type="Proteomes" id="UP000199360">
    <property type="component" value="Unassembled WGS sequence"/>
</dbReference>
<evidence type="ECO:0000256" key="1">
    <source>
        <dbReference type="SAM" id="SignalP"/>
    </source>
</evidence>
<accession>A0A1C5JYJ4</accession>
<protein>
    <submittedName>
        <fullName evidence="3">PQQ-like domain-containing protein</fullName>
    </submittedName>
</protein>
<evidence type="ECO:0000313" key="4">
    <source>
        <dbReference type="Proteomes" id="UP000199360"/>
    </source>
</evidence>
<dbReference type="STRING" id="745366.GA0070213_115162"/>
<evidence type="ECO:0000313" key="3">
    <source>
        <dbReference type="EMBL" id="SCG75664.1"/>
    </source>
</evidence>
<dbReference type="EMBL" id="FMDM01000015">
    <property type="protein sequence ID" value="SCG75664.1"/>
    <property type="molecule type" value="Genomic_DNA"/>
</dbReference>
<feature type="chain" id="PRO_5038599344" evidence="1">
    <location>
        <begin position="28"/>
        <end position="417"/>
    </location>
</feature>
<name>A0A1C5JYJ4_9ACTN</name>
<dbReference type="Pfam" id="PF13360">
    <property type="entry name" value="PQQ_2"/>
    <property type="match status" value="1"/>
</dbReference>
<keyword evidence="1" id="KW-0732">Signal</keyword>
<dbReference type="AlphaFoldDB" id="A0A1C5JYJ4"/>
<organism evidence="3 4">
    <name type="scientific">Micromonospora humi</name>
    <dbReference type="NCBI Taxonomy" id="745366"/>
    <lineage>
        <taxon>Bacteria</taxon>
        <taxon>Bacillati</taxon>
        <taxon>Actinomycetota</taxon>
        <taxon>Actinomycetes</taxon>
        <taxon>Micromonosporales</taxon>
        <taxon>Micromonosporaceae</taxon>
        <taxon>Micromonospora</taxon>
    </lineage>
</organism>
<dbReference type="SUPFAM" id="SSF50998">
    <property type="entry name" value="Quinoprotein alcohol dehydrogenase-like"/>
    <property type="match status" value="1"/>
</dbReference>
<keyword evidence="4" id="KW-1185">Reference proteome</keyword>
<dbReference type="InterPro" id="IPR011047">
    <property type="entry name" value="Quinoprotein_ADH-like_sf"/>
</dbReference>
<gene>
    <name evidence="3" type="ORF">GA0070213_115162</name>
</gene>
<dbReference type="InterPro" id="IPR002372">
    <property type="entry name" value="PQQ_rpt_dom"/>
</dbReference>
<sequence>MAKTGRRRAVVALVAVLAVAASVAVVARVLAPAEVETVARDPYPAAPAPTAGVIGRLPVAPLVVDGRLRVYAGARQVYADQPVTGRHRVTPFWSYRRWPAKLVGVLAEGTTVVSRWSDGRLVALDARTGRVSWRADGPAPGSVPKPRRTFAATVWDPAGLHLARTVDGVDVLLAAGPGAVGGYALTDGRRLWRADVGRGCRVDVGSTASGEMVGVDTCAGPPSVELRDAATGVVRTRWRPPDAPDRLVVTPVGCRDGHSGCRGLRTAGPDGGGSRGWLVTDPGEPTAAPGLDRPESALDGERVVDTSGGVVTGRSPRTGEELWRRADIHPARVLATEPGRVHLLTDRRELVTIDPLTGATRSEFVFTAGRDGIGWQPGRAYAVGGYVAVERVREDATATDDDQGYFLMAEPVLLAAT</sequence>
<proteinExistence type="predicted"/>
<evidence type="ECO:0000259" key="2">
    <source>
        <dbReference type="Pfam" id="PF13360"/>
    </source>
</evidence>
<feature type="domain" description="Pyrrolo-quinoline quinone repeat" evidence="2">
    <location>
        <begin position="61"/>
        <end position="199"/>
    </location>
</feature>
<dbReference type="OrthoDB" id="3336893at2"/>
<dbReference type="RefSeq" id="WP_091070007.1">
    <property type="nucleotide sequence ID" value="NZ_FMDM01000015.1"/>
</dbReference>
<reference evidence="4" key="1">
    <citation type="submission" date="2016-06" db="EMBL/GenBank/DDBJ databases">
        <authorList>
            <person name="Varghese N."/>
            <person name="Submissions Spin"/>
        </authorList>
    </citation>
    <scope>NUCLEOTIDE SEQUENCE [LARGE SCALE GENOMIC DNA]</scope>
    <source>
        <strain evidence="4">DSM 45647</strain>
    </source>
</reference>
<dbReference type="Gene3D" id="2.140.10.10">
    <property type="entry name" value="Quinoprotein alcohol dehydrogenase-like superfamily"/>
    <property type="match status" value="1"/>
</dbReference>